<dbReference type="EMBL" id="JAXCGZ010008095">
    <property type="protein sequence ID" value="KAK7077974.1"/>
    <property type="molecule type" value="Genomic_DNA"/>
</dbReference>
<evidence type="ECO:0000313" key="2">
    <source>
        <dbReference type="EMBL" id="KAK7077974.1"/>
    </source>
</evidence>
<feature type="signal peptide" evidence="1">
    <location>
        <begin position="1"/>
        <end position="36"/>
    </location>
</feature>
<keyword evidence="1" id="KW-0732">Signal</keyword>
<accession>A0AAN8XGU2</accession>
<evidence type="ECO:0000256" key="1">
    <source>
        <dbReference type="SAM" id="SignalP"/>
    </source>
</evidence>
<keyword evidence="3" id="KW-1185">Reference proteome</keyword>
<dbReference type="Proteomes" id="UP001381693">
    <property type="component" value="Unassembled WGS sequence"/>
</dbReference>
<organism evidence="2 3">
    <name type="scientific">Halocaridina rubra</name>
    <name type="common">Hawaiian red shrimp</name>
    <dbReference type="NCBI Taxonomy" id="373956"/>
    <lineage>
        <taxon>Eukaryota</taxon>
        <taxon>Metazoa</taxon>
        <taxon>Ecdysozoa</taxon>
        <taxon>Arthropoda</taxon>
        <taxon>Crustacea</taxon>
        <taxon>Multicrustacea</taxon>
        <taxon>Malacostraca</taxon>
        <taxon>Eumalacostraca</taxon>
        <taxon>Eucarida</taxon>
        <taxon>Decapoda</taxon>
        <taxon>Pleocyemata</taxon>
        <taxon>Caridea</taxon>
        <taxon>Atyoidea</taxon>
        <taxon>Atyidae</taxon>
        <taxon>Halocaridina</taxon>
    </lineage>
</organism>
<protein>
    <submittedName>
        <fullName evidence="2">Uncharacterized protein</fullName>
    </submittedName>
</protein>
<name>A0AAN8XGU2_HALRR</name>
<feature type="chain" id="PRO_5043015878" evidence="1">
    <location>
        <begin position="37"/>
        <end position="57"/>
    </location>
</feature>
<dbReference type="AlphaFoldDB" id="A0AAN8XGU2"/>
<comment type="caution">
    <text evidence="2">The sequence shown here is derived from an EMBL/GenBank/DDBJ whole genome shotgun (WGS) entry which is preliminary data.</text>
</comment>
<evidence type="ECO:0000313" key="3">
    <source>
        <dbReference type="Proteomes" id="UP001381693"/>
    </source>
</evidence>
<proteinExistence type="predicted"/>
<gene>
    <name evidence="2" type="ORF">SK128_025848</name>
</gene>
<reference evidence="2 3" key="1">
    <citation type="submission" date="2023-11" db="EMBL/GenBank/DDBJ databases">
        <title>Halocaridina rubra genome assembly.</title>
        <authorList>
            <person name="Smith C."/>
        </authorList>
    </citation>
    <scope>NUCLEOTIDE SEQUENCE [LARGE SCALE GENOMIC DNA]</scope>
    <source>
        <strain evidence="2">EP-1</strain>
        <tissue evidence="2">Whole</tissue>
    </source>
</reference>
<sequence length="57" mass="6180">MAGDLPHVMKGQIIWGSHKSCFLVIALMMTAKGVSAAVCSPNVCIKKLTHNPFIKQQ</sequence>